<name>A0AAW1GUE8_SAPOF</name>
<keyword evidence="3" id="KW-1185">Reference proteome</keyword>
<dbReference type="EMBL" id="JBDFQZ010000014">
    <property type="protein sequence ID" value="KAK9665212.1"/>
    <property type="molecule type" value="Genomic_DNA"/>
</dbReference>
<accession>A0AAW1GUE8</accession>
<sequence>MEENNTAITPATTKLLTVANYLGASVVAAFFTSLERCSCINLTTSDIDDDDADDRRLMFAASTRHDDPRHSLPPPLPAPPAPAIESLPV</sequence>
<feature type="region of interest" description="Disordered" evidence="1">
    <location>
        <begin position="61"/>
        <end position="89"/>
    </location>
</feature>
<feature type="compositionally biased region" description="Pro residues" evidence="1">
    <location>
        <begin position="71"/>
        <end position="82"/>
    </location>
</feature>
<comment type="caution">
    <text evidence="2">The sequence shown here is derived from an EMBL/GenBank/DDBJ whole genome shotgun (WGS) entry which is preliminary data.</text>
</comment>
<protein>
    <submittedName>
        <fullName evidence="2">Uncharacterized protein</fullName>
    </submittedName>
</protein>
<proteinExistence type="predicted"/>
<dbReference type="Proteomes" id="UP001443914">
    <property type="component" value="Unassembled WGS sequence"/>
</dbReference>
<dbReference type="PANTHER" id="PTHR34061:SF17">
    <property type="entry name" value="EXPRESSED PROTEIN"/>
    <property type="match status" value="1"/>
</dbReference>
<feature type="compositionally biased region" description="Basic and acidic residues" evidence="1">
    <location>
        <begin position="61"/>
        <end position="70"/>
    </location>
</feature>
<organism evidence="2 3">
    <name type="scientific">Saponaria officinalis</name>
    <name type="common">Common soapwort</name>
    <name type="synonym">Lychnis saponaria</name>
    <dbReference type="NCBI Taxonomy" id="3572"/>
    <lineage>
        <taxon>Eukaryota</taxon>
        <taxon>Viridiplantae</taxon>
        <taxon>Streptophyta</taxon>
        <taxon>Embryophyta</taxon>
        <taxon>Tracheophyta</taxon>
        <taxon>Spermatophyta</taxon>
        <taxon>Magnoliopsida</taxon>
        <taxon>eudicotyledons</taxon>
        <taxon>Gunneridae</taxon>
        <taxon>Pentapetalae</taxon>
        <taxon>Caryophyllales</taxon>
        <taxon>Caryophyllaceae</taxon>
        <taxon>Caryophylleae</taxon>
        <taxon>Saponaria</taxon>
    </lineage>
</organism>
<gene>
    <name evidence="2" type="ORF">RND81_14G097900</name>
</gene>
<reference evidence="2" key="1">
    <citation type="submission" date="2024-03" db="EMBL/GenBank/DDBJ databases">
        <title>WGS assembly of Saponaria officinalis var. Norfolk2.</title>
        <authorList>
            <person name="Jenkins J."/>
            <person name="Shu S."/>
            <person name="Grimwood J."/>
            <person name="Barry K."/>
            <person name="Goodstein D."/>
            <person name="Schmutz J."/>
            <person name="Leebens-Mack J."/>
            <person name="Osbourn A."/>
        </authorList>
    </citation>
    <scope>NUCLEOTIDE SEQUENCE [LARGE SCALE GENOMIC DNA]</scope>
    <source>
        <strain evidence="2">JIC</strain>
    </source>
</reference>
<evidence type="ECO:0000313" key="2">
    <source>
        <dbReference type="EMBL" id="KAK9665212.1"/>
    </source>
</evidence>
<evidence type="ECO:0000256" key="1">
    <source>
        <dbReference type="SAM" id="MobiDB-lite"/>
    </source>
</evidence>
<dbReference type="PANTHER" id="PTHR34061">
    <property type="entry name" value="PROTEIN, PUTATIVE-RELATED"/>
    <property type="match status" value="1"/>
</dbReference>
<dbReference type="AlphaFoldDB" id="A0AAW1GUE8"/>
<evidence type="ECO:0000313" key="3">
    <source>
        <dbReference type="Proteomes" id="UP001443914"/>
    </source>
</evidence>